<evidence type="ECO:0000313" key="5">
    <source>
        <dbReference type="Proteomes" id="UP001556617"/>
    </source>
</evidence>
<dbReference type="EMBL" id="JBFPER010000001">
    <property type="protein sequence ID" value="MEX0379957.1"/>
    <property type="molecule type" value="Genomic_DNA"/>
</dbReference>
<dbReference type="PANTHER" id="PTHR42798">
    <property type="entry name" value="LIPOPROTEIN-RELEASING SYSTEM ATP-BINDING PROTEIN LOLD"/>
    <property type="match status" value="1"/>
</dbReference>
<dbReference type="Gene3D" id="3.40.50.300">
    <property type="entry name" value="P-loop containing nucleotide triphosphate hydrolases"/>
    <property type="match status" value="1"/>
</dbReference>
<accession>A0ABV3S0J2</accession>
<proteinExistence type="predicted"/>
<dbReference type="SMART" id="SM00382">
    <property type="entry name" value="AAA"/>
    <property type="match status" value="1"/>
</dbReference>
<dbReference type="PROSITE" id="PS50893">
    <property type="entry name" value="ABC_TRANSPORTER_2"/>
    <property type="match status" value="1"/>
</dbReference>
<keyword evidence="2 4" id="KW-0067">ATP-binding</keyword>
<dbReference type="InterPro" id="IPR027417">
    <property type="entry name" value="P-loop_NTPase"/>
</dbReference>
<evidence type="ECO:0000259" key="3">
    <source>
        <dbReference type="PROSITE" id="PS50893"/>
    </source>
</evidence>
<dbReference type="RefSeq" id="WP_367973378.1">
    <property type="nucleotide sequence ID" value="NZ_JBFPEQ010000001.1"/>
</dbReference>
<comment type="caution">
    <text evidence="4">The sequence shown here is derived from an EMBL/GenBank/DDBJ whole genome shotgun (WGS) entry which is preliminary data.</text>
</comment>
<evidence type="ECO:0000256" key="2">
    <source>
        <dbReference type="ARBA" id="ARBA00022840"/>
    </source>
</evidence>
<dbReference type="InterPro" id="IPR003439">
    <property type="entry name" value="ABC_transporter-like_ATP-bd"/>
</dbReference>
<dbReference type="Proteomes" id="UP001556617">
    <property type="component" value="Unassembled WGS sequence"/>
</dbReference>
<evidence type="ECO:0000313" key="4">
    <source>
        <dbReference type="EMBL" id="MEX0379957.1"/>
    </source>
</evidence>
<sequence length="212" mass="24207">MINIQSLSKKFKDKVIYENINLRFEPNKSYALIGRSGSGKTTLLNAIGRLERPNNGEITINDEDIWKIKEKTFFKKYLGYVFQNYALIDNQTVWQNLKIVNKDNQIIKQALEQVGLDTSYLKLKIYQLSGGQAQRVAIARMILKEKKIILADEPTGALDGKTGEEIIDILLNLVSEDTYVIIATHDPKVYSRVDVVIDVSTLQEENREKNVD</sequence>
<gene>
    <name evidence="4" type="ORF">AB3K24_01080</name>
</gene>
<keyword evidence="1" id="KW-0547">Nucleotide-binding</keyword>
<dbReference type="GO" id="GO:0005524">
    <property type="term" value="F:ATP binding"/>
    <property type="evidence" value="ECO:0007669"/>
    <property type="project" value="UniProtKB-KW"/>
</dbReference>
<evidence type="ECO:0000256" key="1">
    <source>
        <dbReference type="ARBA" id="ARBA00022741"/>
    </source>
</evidence>
<keyword evidence="5" id="KW-1185">Reference proteome</keyword>
<dbReference type="InterPro" id="IPR003593">
    <property type="entry name" value="AAA+_ATPase"/>
</dbReference>
<dbReference type="PROSITE" id="PS00211">
    <property type="entry name" value="ABC_TRANSPORTER_1"/>
    <property type="match status" value="1"/>
</dbReference>
<dbReference type="SUPFAM" id="SSF52540">
    <property type="entry name" value="P-loop containing nucleoside triphosphate hydrolases"/>
    <property type="match status" value="1"/>
</dbReference>
<protein>
    <submittedName>
        <fullName evidence="4">ATP-binding cassette domain-containing protein</fullName>
    </submittedName>
</protein>
<dbReference type="PANTHER" id="PTHR42798:SF4">
    <property type="entry name" value="ABC TRANSPORTER DOMAIN-CONTAINING PROTEIN"/>
    <property type="match status" value="1"/>
</dbReference>
<dbReference type="Pfam" id="PF00005">
    <property type="entry name" value="ABC_tran"/>
    <property type="match status" value="1"/>
</dbReference>
<name>A0ABV3S0J2_9LACO</name>
<organism evidence="4 5">
    <name type="scientific">Leuconostoc aquikimchii</name>
    <dbReference type="NCBI Taxonomy" id="3236804"/>
    <lineage>
        <taxon>Bacteria</taxon>
        <taxon>Bacillati</taxon>
        <taxon>Bacillota</taxon>
        <taxon>Bacilli</taxon>
        <taxon>Lactobacillales</taxon>
        <taxon>Lactobacillaceae</taxon>
        <taxon>Leuconostoc</taxon>
    </lineage>
</organism>
<reference evidence="4 5" key="1">
    <citation type="submission" date="2024-07" db="EMBL/GenBank/DDBJ databases">
        <authorList>
            <person name="Yun M."/>
        </authorList>
    </citation>
    <scope>NUCLEOTIDE SEQUENCE [LARGE SCALE GENOMIC DNA]</scope>
    <source>
        <strain evidence="4 5">MS01</strain>
    </source>
</reference>
<dbReference type="InterPro" id="IPR017871">
    <property type="entry name" value="ABC_transporter-like_CS"/>
</dbReference>
<feature type="domain" description="ABC transporter" evidence="3">
    <location>
        <begin position="2"/>
        <end position="211"/>
    </location>
</feature>